<proteinExistence type="inferred from homology"/>
<feature type="transmembrane region" description="Helical" evidence="9">
    <location>
        <begin position="98"/>
        <end position="117"/>
    </location>
</feature>
<dbReference type="OrthoDB" id="6281863at2759"/>
<dbReference type="RefSeq" id="YP_009054295.1">
    <property type="nucleotide sequence ID" value="NC_024738.1"/>
</dbReference>
<accession>A0A076JDC5</accession>
<evidence type="ECO:0000256" key="1">
    <source>
        <dbReference type="ARBA" id="ARBA00004141"/>
    </source>
</evidence>
<dbReference type="GeneID" id="20159500"/>
<evidence type="ECO:0000256" key="9">
    <source>
        <dbReference type="SAM" id="Phobius"/>
    </source>
</evidence>
<dbReference type="PROSITE" id="PS00668">
    <property type="entry name" value="COMPLEX1_ND1_2"/>
    <property type="match status" value="1"/>
</dbReference>
<protein>
    <recommendedName>
        <fullName evidence="3 8">NADH-ubiquinone oxidoreductase chain 1</fullName>
        <ecNumber evidence="8">7.1.1.2</ecNumber>
    </recommendedName>
</protein>
<feature type="transmembrane region" description="Helical" evidence="9">
    <location>
        <begin position="285"/>
        <end position="302"/>
    </location>
</feature>
<dbReference type="AlphaFoldDB" id="A0A076JDC5"/>
<name>A0A076JDC5_MYAAR</name>
<dbReference type="InterPro" id="IPR018086">
    <property type="entry name" value="NADH_UbQ_OxRdtase_su1_CS"/>
</dbReference>
<dbReference type="InterPro" id="IPR001694">
    <property type="entry name" value="NADH_UbQ_OxRdtase_su1/FPO"/>
</dbReference>
<feature type="transmembrane region" description="Helical" evidence="9">
    <location>
        <begin position="213"/>
        <end position="238"/>
    </location>
</feature>
<evidence type="ECO:0000256" key="7">
    <source>
        <dbReference type="RuleBase" id="RU000471"/>
    </source>
</evidence>
<keyword evidence="6 9" id="KW-0472">Membrane</keyword>
<dbReference type="CTD" id="4535"/>
<evidence type="ECO:0000256" key="5">
    <source>
        <dbReference type="ARBA" id="ARBA00022989"/>
    </source>
</evidence>
<comment type="catalytic activity">
    <reaction evidence="8">
        <text>a ubiquinone + NADH + 5 H(+)(in) = a ubiquinol + NAD(+) + 4 H(+)(out)</text>
        <dbReference type="Rhea" id="RHEA:29091"/>
        <dbReference type="Rhea" id="RHEA-COMP:9565"/>
        <dbReference type="Rhea" id="RHEA-COMP:9566"/>
        <dbReference type="ChEBI" id="CHEBI:15378"/>
        <dbReference type="ChEBI" id="CHEBI:16389"/>
        <dbReference type="ChEBI" id="CHEBI:17976"/>
        <dbReference type="ChEBI" id="CHEBI:57540"/>
        <dbReference type="ChEBI" id="CHEBI:57945"/>
        <dbReference type="EC" id="7.1.1.2"/>
    </reaction>
</comment>
<evidence type="ECO:0000256" key="2">
    <source>
        <dbReference type="ARBA" id="ARBA00010535"/>
    </source>
</evidence>
<evidence type="ECO:0000256" key="8">
    <source>
        <dbReference type="RuleBase" id="RU000473"/>
    </source>
</evidence>
<gene>
    <name evidence="10" type="primary">ND1</name>
</gene>
<evidence type="ECO:0000256" key="4">
    <source>
        <dbReference type="ARBA" id="ARBA00022692"/>
    </source>
</evidence>
<dbReference type="KEGG" id="maea:20159500"/>
<geneLocation type="mitochondrion" evidence="10"/>
<keyword evidence="7" id="KW-0520">NAD</keyword>
<dbReference type="PROSITE" id="PS00667">
    <property type="entry name" value="COMPLEX1_ND1_1"/>
    <property type="match status" value="1"/>
</dbReference>
<organism evidence="10">
    <name type="scientific">Mya arenaria</name>
    <name type="common">Soft-shell clam</name>
    <dbReference type="NCBI Taxonomy" id="6604"/>
    <lineage>
        <taxon>Eukaryota</taxon>
        <taxon>Metazoa</taxon>
        <taxon>Spiralia</taxon>
        <taxon>Lophotrochozoa</taxon>
        <taxon>Mollusca</taxon>
        <taxon>Bivalvia</taxon>
        <taxon>Autobranchia</taxon>
        <taxon>Heteroconchia</taxon>
        <taxon>Euheterodonta</taxon>
        <taxon>Imparidentia</taxon>
        <taxon>Neoheterodontei</taxon>
        <taxon>Myida</taxon>
        <taxon>Myoidea</taxon>
        <taxon>Myidae</taxon>
        <taxon>Mya</taxon>
    </lineage>
</organism>
<evidence type="ECO:0000313" key="10">
    <source>
        <dbReference type="EMBL" id="AII72394.1"/>
    </source>
</evidence>
<evidence type="ECO:0000256" key="3">
    <source>
        <dbReference type="ARBA" id="ARBA00021009"/>
    </source>
</evidence>
<keyword evidence="5 9" id="KW-1133">Transmembrane helix</keyword>
<dbReference type="EC" id="7.1.1.2" evidence="8"/>
<evidence type="ECO:0000256" key="6">
    <source>
        <dbReference type="ARBA" id="ARBA00023136"/>
    </source>
</evidence>
<feature type="transmembrane region" description="Helical" evidence="9">
    <location>
        <begin position="167"/>
        <end position="186"/>
    </location>
</feature>
<feature type="transmembrane region" description="Helical" evidence="9">
    <location>
        <begin position="245"/>
        <end position="265"/>
    </location>
</feature>
<feature type="transmembrane region" description="Helical" evidence="9">
    <location>
        <begin position="137"/>
        <end position="160"/>
    </location>
</feature>
<dbReference type="PANTHER" id="PTHR11432:SF3">
    <property type="entry name" value="NADH-UBIQUINONE OXIDOREDUCTASE CHAIN 1"/>
    <property type="match status" value="1"/>
</dbReference>
<feature type="transmembrane region" description="Helical" evidence="9">
    <location>
        <begin position="65"/>
        <end position="86"/>
    </location>
</feature>
<comment type="similarity">
    <text evidence="2 7">Belongs to the complex I subunit 1 family.</text>
</comment>
<dbReference type="OMA" id="WSGWASN"/>
<dbReference type="GO" id="GO:0016020">
    <property type="term" value="C:membrane"/>
    <property type="evidence" value="ECO:0007669"/>
    <property type="project" value="UniProtKB-SubCell"/>
</dbReference>
<keyword evidence="8" id="KW-0830">Ubiquinone</keyword>
<sequence length="303" mass="33755">MSHVLAILIILLGVAFLIVVERKGLGMMQFRQGPNKVGLKGMLQPIADGVKLFTKEFSLPYSSFIGVYLAGPFLCFFLSYCVWVVFPSFYSTSRFDLPVLFILCVSSSHVFGVFLVGWSADSRYSFLGAMRGVAQTISYEIVFTTIILIPLVMISCLSLVDFRVSGMGMFLMCMEVFLMWMIVSLAELNRAPFDFVEGESELVSGYTVEFGGAGFALIALGEYGSIFFMSMLTGVIFLSVGSGGAISNLMFSVWMVLFSYFFVGIRGSMPRYRYDLLMSFCWTKLLPLSLSLLAFYFCLGILF</sequence>
<dbReference type="PANTHER" id="PTHR11432">
    <property type="entry name" value="NADH DEHYDROGENASE SUBUNIT 1"/>
    <property type="match status" value="1"/>
</dbReference>
<dbReference type="EMBL" id="KJ755996">
    <property type="protein sequence ID" value="AII72394.1"/>
    <property type="molecule type" value="Genomic_DNA"/>
</dbReference>
<comment type="subcellular location">
    <subcellularLocation>
        <location evidence="1">Membrane</location>
        <topology evidence="1">Multi-pass membrane protein</topology>
    </subcellularLocation>
    <subcellularLocation>
        <location evidence="7">Mitochondrion inner membrane</location>
        <topology evidence="7">Multi-pass membrane protein</topology>
    </subcellularLocation>
</comment>
<reference evidence="10" key="1">
    <citation type="submission" date="2014-04" db="EMBL/GenBank/DDBJ databases">
        <title>Sequencing, Annotation and Characterization of the Mitogenome of the Soft-shell clam Mya arenaria.</title>
        <authorList>
            <person name="Wilson J.J."/>
            <person name="Hefner M."/>
            <person name="Walker C.W."/>
            <person name="Page S.T."/>
        </authorList>
    </citation>
    <scope>NUCLEOTIDE SEQUENCE</scope>
</reference>
<keyword evidence="4 7" id="KW-0812">Transmembrane</keyword>
<keyword evidence="8 10" id="KW-0496">Mitochondrion</keyword>
<dbReference type="Pfam" id="PF00146">
    <property type="entry name" value="NADHdh"/>
    <property type="match status" value="1"/>
</dbReference>